<gene>
    <name evidence="3" type="ORF">H2204_009854</name>
</gene>
<sequence>MVSFKAILSLGLAVTTTLAAPPWAPSKPGCGDLDIIFTYVFAPYIALPKSGCNIDPSHSGLPPYHPLVTAQGFNPAAVDAALRGDAANIAKAGYNVRVVLMGPEQPLSVLSSQMDGIRWDGTGIGYGVRGSRLENLTLRFADTIDLYRRKAPLVPIVFDHSPDSALWAIEEKWPLSSNCTNSPGKDLLNTRQHRTISNSASPSHGLRRKTWQTEVHRASSRSALFATASSRCSNTVSSEELAEDKSYVEAETWDGLEHVGHQGHWKDIPAKPQDRFEPWLVRDTVTTFPNRTELLAMLYVAVVDVLAYETLKTHEKDLKLENLKLNYAYNKVKIALSPSGTISHLDDPEGILGSSMSDAVKGSTDDAQAVELPISEIKEQLDAAKFDFTSKTTFTILKHFSRLISMPVPDPILNTVVRGNKSIAEFVSLLDNTKPKPQKTAEILIAKQAKALNIKANADPKTLTDITKTESSVETSTPQPKRKVPRPLGPNVMVLSRRETPVDKEKEIGRWKVIARELQSKGLPVLGHKDLAPQGQEWNRTTINTS</sequence>
<feature type="signal peptide" evidence="2">
    <location>
        <begin position="1"/>
        <end position="19"/>
    </location>
</feature>
<reference evidence="3" key="1">
    <citation type="submission" date="2022-10" db="EMBL/GenBank/DDBJ databases">
        <title>Culturing micro-colonial fungi from biological soil crusts in the Mojave desert and describing Neophaeococcomyces mojavensis, and introducing the new genera and species Taxawa tesnikishii.</title>
        <authorList>
            <person name="Kurbessoian T."/>
            <person name="Stajich J.E."/>
        </authorList>
    </citation>
    <scope>NUCLEOTIDE SEQUENCE</scope>
    <source>
        <strain evidence="3">TK_35</strain>
    </source>
</reference>
<feature type="compositionally biased region" description="Polar residues" evidence="1">
    <location>
        <begin position="464"/>
        <end position="479"/>
    </location>
</feature>
<accession>A0AA38XX80</accession>
<evidence type="ECO:0000313" key="4">
    <source>
        <dbReference type="Proteomes" id="UP001172681"/>
    </source>
</evidence>
<dbReference type="AlphaFoldDB" id="A0AA38XX80"/>
<evidence type="ECO:0000256" key="1">
    <source>
        <dbReference type="SAM" id="MobiDB-lite"/>
    </source>
</evidence>
<feature type="chain" id="PRO_5041453478" evidence="2">
    <location>
        <begin position="20"/>
        <end position="546"/>
    </location>
</feature>
<organism evidence="3 4">
    <name type="scientific">Knufia peltigerae</name>
    <dbReference type="NCBI Taxonomy" id="1002370"/>
    <lineage>
        <taxon>Eukaryota</taxon>
        <taxon>Fungi</taxon>
        <taxon>Dikarya</taxon>
        <taxon>Ascomycota</taxon>
        <taxon>Pezizomycotina</taxon>
        <taxon>Eurotiomycetes</taxon>
        <taxon>Chaetothyriomycetidae</taxon>
        <taxon>Chaetothyriales</taxon>
        <taxon>Trichomeriaceae</taxon>
        <taxon>Knufia</taxon>
    </lineage>
</organism>
<dbReference type="Proteomes" id="UP001172681">
    <property type="component" value="Unassembled WGS sequence"/>
</dbReference>
<evidence type="ECO:0000256" key="2">
    <source>
        <dbReference type="SAM" id="SignalP"/>
    </source>
</evidence>
<keyword evidence="4" id="KW-1185">Reference proteome</keyword>
<comment type="caution">
    <text evidence="3">The sequence shown here is derived from an EMBL/GenBank/DDBJ whole genome shotgun (WGS) entry which is preliminary data.</text>
</comment>
<protein>
    <submittedName>
        <fullName evidence="3">Uncharacterized protein</fullName>
    </submittedName>
</protein>
<keyword evidence="2" id="KW-0732">Signal</keyword>
<name>A0AA38XX80_9EURO</name>
<feature type="region of interest" description="Disordered" evidence="1">
    <location>
        <begin position="463"/>
        <end position="489"/>
    </location>
</feature>
<proteinExistence type="predicted"/>
<evidence type="ECO:0000313" key="3">
    <source>
        <dbReference type="EMBL" id="KAJ9626838.1"/>
    </source>
</evidence>
<dbReference type="EMBL" id="JAPDRN010000079">
    <property type="protein sequence ID" value="KAJ9626838.1"/>
    <property type="molecule type" value="Genomic_DNA"/>
</dbReference>